<proteinExistence type="predicted"/>
<evidence type="ECO:0000313" key="3">
    <source>
        <dbReference type="Proteomes" id="UP001440984"/>
    </source>
</evidence>
<comment type="caution">
    <text evidence="2">The sequence shown here is derived from an EMBL/GenBank/DDBJ whole genome shotgun (WGS) entry which is preliminary data.</text>
</comment>
<sequence length="201" mass="20592">MEPAFKRRTALRGAAVLAAGATVPVGAAAAGEFTEIAWRASAPGITPQPFRTRVVSGIPAVVGYGTSVMLGPVIVQAISDRSLPLLMRNAGYSSVTATVTGTVLVTDARGLSGRVPVTIVFPRVTMPTVAVETVLTGNATLTGSPQLPAVRNPGTMTIMAESGAKGAITVFKDSGASNSYTSVITLDRPYPTPPVATIEVR</sequence>
<reference evidence="2 3" key="1">
    <citation type="submission" date="2024-05" db="EMBL/GenBank/DDBJ databases">
        <authorList>
            <person name="Zhao H."/>
            <person name="Xu Y."/>
            <person name="Lin S."/>
            <person name="Spain J.C."/>
            <person name="Zhou N.-Y."/>
        </authorList>
    </citation>
    <scope>NUCLEOTIDE SEQUENCE [LARGE SCALE GENOMIC DNA]</scope>
    <source>
        <strain evidence="2 3">NEAU-NG30</strain>
    </source>
</reference>
<feature type="chain" id="PRO_5045767168" evidence="1">
    <location>
        <begin position="30"/>
        <end position="201"/>
    </location>
</feature>
<dbReference type="Proteomes" id="UP001440984">
    <property type="component" value="Unassembled WGS sequence"/>
</dbReference>
<dbReference type="EMBL" id="JBDZYD010000002">
    <property type="protein sequence ID" value="MEQ0558618.1"/>
    <property type="molecule type" value="Genomic_DNA"/>
</dbReference>
<dbReference type="InterPro" id="IPR006311">
    <property type="entry name" value="TAT_signal"/>
</dbReference>
<name>A0ABV0L8L5_9PSEU</name>
<evidence type="ECO:0000313" key="2">
    <source>
        <dbReference type="EMBL" id="MEQ0558618.1"/>
    </source>
</evidence>
<dbReference type="RefSeq" id="WP_348948095.1">
    <property type="nucleotide sequence ID" value="NZ_JBDZYD010000002.1"/>
</dbReference>
<keyword evidence="3" id="KW-1185">Reference proteome</keyword>
<accession>A0ABV0L8L5</accession>
<dbReference type="PROSITE" id="PS51318">
    <property type="entry name" value="TAT"/>
    <property type="match status" value="1"/>
</dbReference>
<keyword evidence="1" id="KW-0732">Signal</keyword>
<gene>
    <name evidence="2" type="ORF">ABJI51_06025</name>
</gene>
<organism evidence="2 3">
    <name type="scientific">Amycolatopsis melonis</name>
    <dbReference type="NCBI Taxonomy" id="3156488"/>
    <lineage>
        <taxon>Bacteria</taxon>
        <taxon>Bacillati</taxon>
        <taxon>Actinomycetota</taxon>
        <taxon>Actinomycetes</taxon>
        <taxon>Pseudonocardiales</taxon>
        <taxon>Pseudonocardiaceae</taxon>
        <taxon>Amycolatopsis</taxon>
    </lineage>
</organism>
<evidence type="ECO:0000256" key="1">
    <source>
        <dbReference type="SAM" id="SignalP"/>
    </source>
</evidence>
<protein>
    <submittedName>
        <fullName evidence="2">Uncharacterized protein</fullName>
    </submittedName>
</protein>
<feature type="signal peptide" evidence="1">
    <location>
        <begin position="1"/>
        <end position="29"/>
    </location>
</feature>